<dbReference type="AlphaFoldDB" id="A0A816YCI5"/>
<protein>
    <submittedName>
        <fullName evidence="2">(rape) hypothetical protein</fullName>
    </submittedName>
</protein>
<keyword evidence="1" id="KW-0472">Membrane</keyword>
<keyword evidence="1" id="KW-0812">Transmembrane</keyword>
<keyword evidence="1" id="KW-1133">Transmembrane helix</keyword>
<feature type="non-terminal residue" evidence="2">
    <location>
        <position position="1"/>
    </location>
</feature>
<dbReference type="EMBL" id="HG994361">
    <property type="protein sequence ID" value="CAF2156869.1"/>
    <property type="molecule type" value="Genomic_DNA"/>
</dbReference>
<feature type="transmembrane region" description="Helical" evidence="1">
    <location>
        <begin position="43"/>
        <end position="69"/>
    </location>
</feature>
<name>A0A816YCI5_BRANA</name>
<sequence>VNNCLQLHRKEKILRNLSLSAASVLPYVFISWRFILYAQKWPFMYFSCTAVFLVAVSFPPLCLLLLLAISKHQFDHLPFCFCL</sequence>
<organism evidence="2">
    <name type="scientific">Brassica napus</name>
    <name type="common">Rape</name>
    <dbReference type="NCBI Taxonomy" id="3708"/>
    <lineage>
        <taxon>Eukaryota</taxon>
        <taxon>Viridiplantae</taxon>
        <taxon>Streptophyta</taxon>
        <taxon>Embryophyta</taxon>
        <taxon>Tracheophyta</taxon>
        <taxon>Spermatophyta</taxon>
        <taxon>Magnoliopsida</taxon>
        <taxon>eudicotyledons</taxon>
        <taxon>Gunneridae</taxon>
        <taxon>Pentapetalae</taxon>
        <taxon>rosids</taxon>
        <taxon>malvids</taxon>
        <taxon>Brassicales</taxon>
        <taxon>Brassicaceae</taxon>
        <taxon>Brassiceae</taxon>
        <taxon>Brassica</taxon>
    </lineage>
</organism>
<accession>A0A816YCI5</accession>
<feature type="transmembrane region" description="Helical" evidence="1">
    <location>
        <begin position="17"/>
        <end position="37"/>
    </location>
</feature>
<gene>
    <name evidence="2" type="ORF">DARMORV10_A07P01360.1</name>
</gene>
<proteinExistence type="predicted"/>
<evidence type="ECO:0000256" key="1">
    <source>
        <dbReference type="SAM" id="Phobius"/>
    </source>
</evidence>
<evidence type="ECO:0000313" key="2">
    <source>
        <dbReference type="EMBL" id="CAF2156869.1"/>
    </source>
</evidence>
<dbReference type="Proteomes" id="UP001295469">
    <property type="component" value="Chromosome A07"/>
</dbReference>
<reference evidence="2" key="1">
    <citation type="submission" date="2021-01" db="EMBL/GenBank/DDBJ databases">
        <authorList>
            <consortium name="Genoscope - CEA"/>
            <person name="William W."/>
        </authorList>
    </citation>
    <scope>NUCLEOTIDE SEQUENCE</scope>
</reference>